<evidence type="ECO:0000256" key="8">
    <source>
        <dbReference type="PROSITE-ProRule" id="PRU01360"/>
    </source>
</evidence>
<dbReference type="PANTHER" id="PTHR32552:SF82">
    <property type="entry name" value="FCUA PROTEIN"/>
    <property type="match status" value="1"/>
</dbReference>
<dbReference type="Pfam" id="PF00593">
    <property type="entry name" value="TonB_dep_Rec_b-barrel"/>
    <property type="match status" value="1"/>
</dbReference>
<accession>A0A3S4XTM5</accession>
<comment type="similarity">
    <text evidence="8">Belongs to the TonB-dependent receptor family.</text>
</comment>
<organism evidence="10 11">
    <name type="scientific">Rodentibacter pneumotropicus</name>
    <dbReference type="NCBI Taxonomy" id="758"/>
    <lineage>
        <taxon>Bacteria</taxon>
        <taxon>Pseudomonadati</taxon>
        <taxon>Pseudomonadota</taxon>
        <taxon>Gammaproteobacteria</taxon>
        <taxon>Pasteurellales</taxon>
        <taxon>Pasteurellaceae</taxon>
        <taxon>Rodentibacter</taxon>
    </lineage>
</organism>
<dbReference type="SUPFAM" id="SSF56935">
    <property type="entry name" value="Porins"/>
    <property type="match status" value="1"/>
</dbReference>
<evidence type="ECO:0000313" key="10">
    <source>
        <dbReference type="EMBL" id="VEH66622.1"/>
    </source>
</evidence>
<evidence type="ECO:0000256" key="6">
    <source>
        <dbReference type="ARBA" id="ARBA00023136"/>
    </source>
</evidence>
<evidence type="ECO:0000256" key="7">
    <source>
        <dbReference type="ARBA" id="ARBA00023237"/>
    </source>
</evidence>
<dbReference type="InterPro" id="IPR036942">
    <property type="entry name" value="Beta-barrel_TonB_sf"/>
</dbReference>
<evidence type="ECO:0000256" key="3">
    <source>
        <dbReference type="ARBA" id="ARBA00022452"/>
    </source>
</evidence>
<keyword evidence="3 8" id="KW-1134">Transmembrane beta strand</keyword>
<comment type="subcellular location">
    <subcellularLocation>
        <location evidence="1 8">Cell outer membrane</location>
        <topology evidence="1 8">Multi-pass membrane protein</topology>
    </subcellularLocation>
</comment>
<dbReference type="PROSITE" id="PS52016">
    <property type="entry name" value="TONB_DEPENDENT_REC_3"/>
    <property type="match status" value="1"/>
</dbReference>
<keyword evidence="7 8" id="KW-0998">Cell outer membrane</keyword>
<dbReference type="GO" id="GO:0009279">
    <property type="term" value="C:cell outer membrane"/>
    <property type="evidence" value="ECO:0007669"/>
    <property type="project" value="UniProtKB-SubCell"/>
</dbReference>
<dbReference type="InterPro" id="IPR039426">
    <property type="entry name" value="TonB-dep_rcpt-like"/>
</dbReference>
<evidence type="ECO:0000256" key="1">
    <source>
        <dbReference type="ARBA" id="ARBA00004571"/>
    </source>
</evidence>
<keyword evidence="4 8" id="KW-0812">Transmembrane</keyword>
<dbReference type="Proteomes" id="UP000278733">
    <property type="component" value="Chromosome"/>
</dbReference>
<dbReference type="EMBL" id="LR134405">
    <property type="protein sequence ID" value="VEH66622.1"/>
    <property type="molecule type" value="Genomic_DNA"/>
</dbReference>
<gene>
    <name evidence="10" type="primary">fcuA_1</name>
    <name evidence="10" type="ORF">NCTC8284_01793</name>
</gene>
<keyword evidence="10" id="KW-0675">Receptor</keyword>
<dbReference type="KEGG" id="rpne:NCTC8284_01793"/>
<sequence>MSGKEQGKERNRGIEFNAYANLLEGTLRPSFGFTYNKAKLINFPTYADKIVNGIQVTSPRWIAKAAIEWDTPFIKNLTLNSAIQYYGKSYQDAAANYRLPSYTTVDFGAKYIVKVGEKQNVTLRAGIENAFNKYYWQVQRGLYDRSFAVLGMPRTYWANVEYSF</sequence>
<feature type="domain" description="TonB-dependent receptor-like beta-barrel" evidence="9">
    <location>
        <begin position="7"/>
        <end position="129"/>
    </location>
</feature>
<dbReference type="Gene3D" id="2.40.170.20">
    <property type="entry name" value="TonB-dependent receptor, beta-barrel domain"/>
    <property type="match status" value="1"/>
</dbReference>
<dbReference type="AlphaFoldDB" id="A0A3S4XTM5"/>
<evidence type="ECO:0000256" key="4">
    <source>
        <dbReference type="ARBA" id="ARBA00022692"/>
    </source>
</evidence>
<dbReference type="GO" id="GO:0015344">
    <property type="term" value="F:siderophore uptake transmembrane transporter activity"/>
    <property type="evidence" value="ECO:0007669"/>
    <property type="project" value="TreeGrafter"/>
</dbReference>
<keyword evidence="2 8" id="KW-0813">Transport</keyword>
<keyword evidence="5" id="KW-0798">TonB box</keyword>
<reference evidence="10 11" key="1">
    <citation type="submission" date="2018-12" db="EMBL/GenBank/DDBJ databases">
        <authorList>
            <consortium name="Pathogen Informatics"/>
        </authorList>
    </citation>
    <scope>NUCLEOTIDE SEQUENCE [LARGE SCALE GENOMIC DNA]</scope>
    <source>
        <strain evidence="10 11">NCTC8284</strain>
    </source>
</reference>
<evidence type="ECO:0000313" key="11">
    <source>
        <dbReference type="Proteomes" id="UP000278733"/>
    </source>
</evidence>
<dbReference type="InterPro" id="IPR000531">
    <property type="entry name" value="Beta-barrel_TonB"/>
</dbReference>
<evidence type="ECO:0000256" key="2">
    <source>
        <dbReference type="ARBA" id="ARBA00022448"/>
    </source>
</evidence>
<evidence type="ECO:0000256" key="5">
    <source>
        <dbReference type="ARBA" id="ARBA00023077"/>
    </source>
</evidence>
<keyword evidence="6 8" id="KW-0472">Membrane</keyword>
<evidence type="ECO:0000259" key="9">
    <source>
        <dbReference type="Pfam" id="PF00593"/>
    </source>
</evidence>
<protein>
    <submittedName>
        <fullName evidence="10">Ferrichrome receptor FcuA</fullName>
    </submittedName>
</protein>
<proteinExistence type="inferred from homology"/>
<dbReference type="PANTHER" id="PTHR32552">
    <property type="entry name" value="FERRICHROME IRON RECEPTOR-RELATED"/>
    <property type="match status" value="1"/>
</dbReference>
<name>A0A3S4XTM5_9PAST</name>